<keyword evidence="7 8" id="KW-0067">ATP-binding</keyword>
<dbReference type="PROSITE" id="PS50890">
    <property type="entry name" value="PUA"/>
    <property type="match status" value="1"/>
</dbReference>
<evidence type="ECO:0000256" key="5">
    <source>
        <dbReference type="ARBA" id="ARBA00022741"/>
    </source>
</evidence>
<dbReference type="InterPro" id="IPR001057">
    <property type="entry name" value="Glu/AcGlu_kinase"/>
</dbReference>
<name>A0A936NGQ6_9ACTN</name>
<dbReference type="SMART" id="SM00359">
    <property type="entry name" value="PUA"/>
    <property type="match status" value="1"/>
</dbReference>
<organism evidence="10 11">
    <name type="scientific">Candidatus Neomicrothrix subdominans</name>
    <dbReference type="NCBI Taxonomy" id="2954438"/>
    <lineage>
        <taxon>Bacteria</taxon>
        <taxon>Bacillati</taxon>
        <taxon>Actinomycetota</taxon>
        <taxon>Acidimicrobiia</taxon>
        <taxon>Acidimicrobiales</taxon>
        <taxon>Microthrixaceae</taxon>
        <taxon>Candidatus Neomicrothrix</taxon>
    </lineage>
</organism>
<dbReference type="InterPro" id="IPR036974">
    <property type="entry name" value="PUA_sf"/>
</dbReference>
<feature type="binding site" evidence="8">
    <location>
        <position position="46"/>
    </location>
    <ligand>
        <name>substrate</name>
    </ligand>
</feature>
<feature type="binding site" evidence="8">
    <location>
        <position position="6"/>
    </location>
    <ligand>
        <name>ATP</name>
        <dbReference type="ChEBI" id="CHEBI:30616"/>
    </ligand>
</feature>
<dbReference type="GO" id="GO:0055129">
    <property type="term" value="P:L-proline biosynthetic process"/>
    <property type="evidence" value="ECO:0007669"/>
    <property type="project" value="UniProtKB-UniRule"/>
</dbReference>
<dbReference type="Gene3D" id="2.30.130.10">
    <property type="entry name" value="PUA domain"/>
    <property type="match status" value="1"/>
</dbReference>
<dbReference type="InterPro" id="IPR036393">
    <property type="entry name" value="AceGlu_kinase-like_sf"/>
</dbReference>
<dbReference type="SUPFAM" id="SSF53633">
    <property type="entry name" value="Carbamate kinase-like"/>
    <property type="match status" value="1"/>
</dbReference>
<dbReference type="InterPro" id="IPR011529">
    <property type="entry name" value="Glu_5kinase"/>
</dbReference>
<comment type="catalytic activity">
    <reaction evidence="8">
        <text>L-glutamate + ATP = L-glutamyl 5-phosphate + ADP</text>
        <dbReference type="Rhea" id="RHEA:14877"/>
        <dbReference type="ChEBI" id="CHEBI:29985"/>
        <dbReference type="ChEBI" id="CHEBI:30616"/>
        <dbReference type="ChEBI" id="CHEBI:58274"/>
        <dbReference type="ChEBI" id="CHEBI:456216"/>
        <dbReference type="EC" id="2.7.2.11"/>
    </reaction>
</comment>
<dbReference type="InterPro" id="IPR002478">
    <property type="entry name" value="PUA"/>
</dbReference>
<dbReference type="GO" id="GO:0005829">
    <property type="term" value="C:cytosol"/>
    <property type="evidence" value="ECO:0007669"/>
    <property type="project" value="TreeGrafter"/>
</dbReference>
<comment type="caution">
    <text evidence="10">The sequence shown here is derived from an EMBL/GenBank/DDBJ whole genome shotgun (WGS) entry which is preliminary data.</text>
</comment>
<evidence type="ECO:0000256" key="6">
    <source>
        <dbReference type="ARBA" id="ARBA00022777"/>
    </source>
</evidence>
<evidence type="ECO:0000313" key="11">
    <source>
        <dbReference type="Proteomes" id="UP000727993"/>
    </source>
</evidence>
<evidence type="ECO:0000256" key="2">
    <source>
        <dbReference type="ARBA" id="ARBA00022605"/>
    </source>
</evidence>
<evidence type="ECO:0000256" key="3">
    <source>
        <dbReference type="ARBA" id="ARBA00022650"/>
    </source>
</evidence>
<dbReference type="EC" id="2.7.2.11" evidence="8"/>
<evidence type="ECO:0000259" key="9">
    <source>
        <dbReference type="SMART" id="SM00359"/>
    </source>
</evidence>
<dbReference type="Gene3D" id="3.40.1160.10">
    <property type="entry name" value="Acetylglutamate kinase-like"/>
    <property type="match status" value="1"/>
</dbReference>
<comment type="function">
    <text evidence="8">Catalyzes the transfer of a phosphate group to glutamate to form L-glutamate 5-phosphate.</text>
</comment>
<dbReference type="GO" id="GO:0003723">
    <property type="term" value="F:RNA binding"/>
    <property type="evidence" value="ECO:0007669"/>
    <property type="project" value="InterPro"/>
</dbReference>
<dbReference type="PIRSF" id="PIRSF000729">
    <property type="entry name" value="GK"/>
    <property type="match status" value="1"/>
</dbReference>
<dbReference type="AlphaFoldDB" id="A0A936NGQ6"/>
<dbReference type="CDD" id="cd04242">
    <property type="entry name" value="AAK_G5K_ProB"/>
    <property type="match status" value="1"/>
</dbReference>
<feature type="binding site" evidence="8">
    <location>
        <position position="148"/>
    </location>
    <ligand>
        <name>substrate</name>
    </ligand>
</feature>
<sequence length="367" mass="37365">MRVIAKIGTSSVTDEAGELRSEAIEAVAAEVATVRGAGHEVVLVSSGAVAAGLPALGLSGAARPRDPRALQAVASVGQVRLMERYASIFAHAHDTVVGQLLVVPADFGARDKYLHARATLQAMLTMGVLPIVNENDALADDELRFGDNDRIAALLAQALAADVLVLLTDQAGLLTADPRLDSSASLIEDIAQVDREMEALAGGSGSNRGTGGMTSKLAAAKMATWSGVRTVIAAAERPGVLADAVAGVAGVGTTVRARRGRLPARKVWIAFAVGAVGTVMVDDGARAALLSGGSSLLPAGVVSTSGGFDADDAVEVVDRSGVPFAKGISRIPAEILDSVVGRRSAELPADVSPVAIHRDDLVVLPDG</sequence>
<protein>
    <recommendedName>
        <fullName evidence="8">Glutamate 5-kinase</fullName>
        <ecNumber evidence="8">2.7.2.11</ecNumber>
    </recommendedName>
    <alternativeName>
        <fullName evidence="8">Gamma-glutamyl kinase</fullName>
        <shortName evidence="8">GK</shortName>
    </alternativeName>
</protein>
<keyword evidence="5 8" id="KW-0547">Nucleotide-binding</keyword>
<dbReference type="HAMAP" id="MF_00456">
    <property type="entry name" value="ProB"/>
    <property type="match status" value="1"/>
</dbReference>
<dbReference type="CDD" id="cd21157">
    <property type="entry name" value="PUA_G5K"/>
    <property type="match status" value="1"/>
</dbReference>
<accession>A0A936NGQ6</accession>
<evidence type="ECO:0000313" key="10">
    <source>
        <dbReference type="EMBL" id="MBK9298612.1"/>
    </source>
</evidence>
<dbReference type="FunFam" id="3.40.1160.10:FF:000006">
    <property type="entry name" value="Glutamate 5-kinase"/>
    <property type="match status" value="1"/>
</dbReference>
<keyword evidence="1 8" id="KW-0963">Cytoplasm</keyword>
<keyword evidence="6 8" id="KW-0418">Kinase</keyword>
<dbReference type="InterPro" id="IPR001048">
    <property type="entry name" value="Asp/Glu/Uridylate_kinase"/>
</dbReference>
<dbReference type="InterPro" id="IPR015947">
    <property type="entry name" value="PUA-like_sf"/>
</dbReference>
<dbReference type="GO" id="GO:0005524">
    <property type="term" value="F:ATP binding"/>
    <property type="evidence" value="ECO:0007669"/>
    <property type="project" value="UniProtKB-KW"/>
</dbReference>
<comment type="pathway">
    <text evidence="8">Amino-acid biosynthesis; L-proline biosynthesis; L-glutamate 5-semialdehyde from L-glutamate: step 1/2.</text>
</comment>
<dbReference type="InterPro" id="IPR005715">
    <property type="entry name" value="Glu_5kinase/COase_Synthase"/>
</dbReference>
<dbReference type="NCBIfam" id="TIGR01027">
    <property type="entry name" value="proB"/>
    <property type="match status" value="1"/>
</dbReference>
<dbReference type="PRINTS" id="PR00474">
    <property type="entry name" value="GLU5KINASE"/>
</dbReference>
<dbReference type="PROSITE" id="PS00902">
    <property type="entry name" value="GLUTAMATE_5_KINASE"/>
    <property type="match status" value="1"/>
</dbReference>
<feature type="binding site" evidence="8">
    <location>
        <position position="136"/>
    </location>
    <ligand>
        <name>substrate</name>
    </ligand>
</feature>
<dbReference type="PANTHER" id="PTHR43654">
    <property type="entry name" value="GLUTAMATE 5-KINASE"/>
    <property type="match status" value="1"/>
</dbReference>
<gene>
    <name evidence="8 10" type="primary">proB</name>
    <name evidence="10" type="ORF">IPN02_17660</name>
</gene>
<dbReference type="EMBL" id="JADJZA010000010">
    <property type="protein sequence ID" value="MBK9298612.1"/>
    <property type="molecule type" value="Genomic_DNA"/>
</dbReference>
<evidence type="ECO:0000256" key="1">
    <source>
        <dbReference type="ARBA" id="ARBA00022490"/>
    </source>
</evidence>
<reference evidence="10 11" key="1">
    <citation type="submission" date="2020-10" db="EMBL/GenBank/DDBJ databases">
        <title>Connecting structure to function with the recovery of over 1000 high-quality activated sludge metagenome-assembled genomes encoding full-length rRNA genes using long-read sequencing.</title>
        <authorList>
            <person name="Singleton C.M."/>
            <person name="Petriglieri F."/>
            <person name="Kristensen J.M."/>
            <person name="Kirkegaard R.H."/>
            <person name="Michaelsen T.Y."/>
            <person name="Andersen M.H."/>
            <person name="Karst S.M."/>
            <person name="Dueholm M.S."/>
            <person name="Nielsen P.H."/>
            <person name="Albertsen M."/>
        </authorList>
    </citation>
    <scope>NUCLEOTIDE SEQUENCE [LARGE SCALE GENOMIC DNA]</scope>
    <source>
        <strain evidence="10">Lyne_18-Q3-R50-59_MAXAC.006</strain>
    </source>
</reference>
<dbReference type="Proteomes" id="UP000727993">
    <property type="component" value="Unassembled WGS sequence"/>
</dbReference>
<feature type="binding site" evidence="8">
    <location>
        <begin position="168"/>
        <end position="169"/>
    </location>
    <ligand>
        <name>ATP</name>
        <dbReference type="ChEBI" id="CHEBI:30616"/>
    </ligand>
</feature>
<keyword evidence="3 8" id="KW-0641">Proline biosynthesis</keyword>
<evidence type="ECO:0000256" key="8">
    <source>
        <dbReference type="HAMAP-Rule" id="MF_00456"/>
    </source>
</evidence>
<keyword evidence="2 8" id="KW-0028">Amino-acid biosynthesis</keyword>
<keyword evidence="4 8" id="KW-0808">Transferase</keyword>
<dbReference type="SUPFAM" id="SSF88697">
    <property type="entry name" value="PUA domain-like"/>
    <property type="match status" value="1"/>
</dbReference>
<evidence type="ECO:0000256" key="7">
    <source>
        <dbReference type="ARBA" id="ARBA00022840"/>
    </source>
</evidence>
<evidence type="ECO:0000256" key="4">
    <source>
        <dbReference type="ARBA" id="ARBA00022679"/>
    </source>
</evidence>
<comment type="similarity">
    <text evidence="8">Belongs to the glutamate 5-kinase family.</text>
</comment>
<proteinExistence type="inferred from homology"/>
<dbReference type="InterPro" id="IPR041739">
    <property type="entry name" value="G5K_ProB"/>
</dbReference>
<dbReference type="Pfam" id="PF00696">
    <property type="entry name" value="AA_kinase"/>
    <property type="match status" value="1"/>
</dbReference>
<feature type="domain" description="PUA" evidence="9">
    <location>
        <begin position="277"/>
        <end position="356"/>
    </location>
</feature>
<feature type="binding site" evidence="8">
    <location>
        <begin position="210"/>
        <end position="216"/>
    </location>
    <ligand>
        <name>ATP</name>
        <dbReference type="ChEBI" id="CHEBI:30616"/>
    </ligand>
</feature>
<dbReference type="InterPro" id="IPR019797">
    <property type="entry name" value="Glutamate_5-kinase_CS"/>
</dbReference>
<dbReference type="GO" id="GO:0004349">
    <property type="term" value="F:glutamate 5-kinase activity"/>
    <property type="evidence" value="ECO:0007669"/>
    <property type="project" value="UniProtKB-UniRule"/>
</dbReference>
<dbReference type="Pfam" id="PF01472">
    <property type="entry name" value="PUA"/>
    <property type="match status" value="1"/>
</dbReference>
<dbReference type="PANTHER" id="PTHR43654:SF1">
    <property type="entry name" value="ISOPENTENYL PHOSPHATE KINASE"/>
    <property type="match status" value="1"/>
</dbReference>
<comment type="subcellular location">
    <subcellularLocation>
        <location evidence="8">Cytoplasm</location>
    </subcellularLocation>
</comment>